<dbReference type="Pfam" id="PF13505">
    <property type="entry name" value="OMP_b-brl"/>
    <property type="match status" value="1"/>
</dbReference>
<dbReference type="InterPro" id="IPR011250">
    <property type="entry name" value="OMP/PagP_B-barrel"/>
</dbReference>
<sequence>MKLVTLTAAGALFAGAAYAGGIAPAPVEPVPMAPAPIVMPSQDWTGGYAGASLGWGGVNLDGDDDALDAILDDDDDTDDDDDGIFDVDGDGVVGGAFAGYQYDFGQFVLGAELDLNAANLDFDDDDFSDFLDDSDEDEEGVSIDQIHRLKMRAGYDAGNTLIYGVAGAAYAEADAFGETLSDTGYVVGAGVDYKVTDNVVVGGEVLYHKFDDFDDTGVDADVTTVQARVAYQF</sequence>
<reference evidence="7 8" key="1">
    <citation type="submission" date="2017-03" db="EMBL/GenBank/DDBJ databases">
        <authorList>
            <person name="Afonso C.L."/>
            <person name="Miller P.J."/>
            <person name="Scott M.A."/>
            <person name="Spackman E."/>
            <person name="Goraichik I."/>
            <person name="Dimitrov K.M."/>
            <person name="Suarez D.L."/>
            <person name="Swayne D.E."/>
        </authorList>
    </citation>
    <scope>NUCLEOTIDE SEQUENCE [LARGE SCALE GENOMIC DNA]</scope>
    <source>
        <strain evidence="7 8">CECT 7066</strain>
    </source>
</reference>
<keyword evidence="3" id="KW-0472">Membrane</keyword>
<proteinExistence type="inferred from homology"/>
<comment type="subcellular location">
    <subcellularLocation>
        <location evidence="1">Membrane</location>
    </subcellularLocation>
</comment>
<comment type="similarity">
    <text evidence="4">Belongs to the Omp25/RopB family.</text>
</comment>
<name>A0A1Y5TLD2_9RHOB</name>
<dbReference type="STRING" id="315423.SAMN04488020_11175"/>
<dbReference type="RefSeq" id="WP_085855129.1">
    <property type="nucleotide sequence ID" value="NZ_FOPF01000011.1"/>
</dbReference>
<dbReference type="PANTHER" id="PTHR34001">
    <property type="entry name" value="BLL7405 PROTEIN"/>
    <property type="match status" value="1"/>
</dbReference>
<keyword evidence="8" id="KW-1185">Reference proteome</keyword>
<feature type="signal peptide" evidence="5">
    <location>
        <begin position="1"/>
        <end position="19"/>
    </location>
</feature>
<evidence type="ECO:0000256" key="3">
    <source>
        <dbReference type="ARBA" id="ARBA00023136"/>
    </source>
</evidence>
<dbReference type="EMBL" id="FWFV01000010">
    <property type="protein sequence ID" value="SLN62954.1"/>
    <property type="molecule type" value="Genomic_DNA"/>
</dbReference>
<dbReference type="AlphaFoldDB" id="A0A1Y5TLD2"/>
<protein>
    <recommendedName>
        <fullName evidence="6">Outer membrane protein beta-barrel domain-containing protein</fullName>
    </recommendedName>
</protein>
<dbReference type="Proteomes" id="UP000193870">
    <property type="component" value="Unassembled WGS sequence"/>
</dbReference>
<evidence type="ECO:0000259" key="6">
    <source>
        <dbReference type="Pfam" id="PF13505"/>
    </source>
</evidence>
<evidence type="ECO:0000256" key="1">
    <source>
        <dbReference type="ARBA" id="ARBA00004370"/>
    </source>
</evidence>
<evidence type="ECO:0000256" key="5">
    <source>
        <dbReference type="SAM" id="SignalP"/>
    </source>
</evidence>
<gene>
    <name evidence="7" type="ORF">PAM7066_03150</name>
</gene>
<feature type="domain" description="Outer membrane protein beta-barrel" evidence="6">
    <location>
        <begin position="34"/>
        <end position="233"/>
    </location>
</feature>
<evidence type="ECO:0000313" key="8">
    <source>
        <dbReference type="Proteomes" id="UP000193870"/>
    </source>
</evidence>
<evidence type="ECO:0000256" key="2">
    <source>
        <dbReference type="ARBA" id="ARBA00022729"/>
    </source>
</evidence>
<evidence type="ECO:0000256" key="4">
    <source>
        <dbReference type="ARBA" id="ARBA00038306"/>
    </source>
</evidence>
<dbReference type="SUPFAM" id="SSF56925">
    <property type="entry name" value="OMPA-like"/>
    <property type="match status" value="1"/>
</dbReference>
<accession>A0A1Y5TLD2</accession>
<dbReference type="OrthoDB" id="268975at2"/>
<organism evidence="7 8">
    <name type="scientific">Palleronia marisminoris</name>
    <dbReference type="NCBI Taxonomy" id="315423"/>
    <lineage>
        <taxon>Bacteria</taxon>
        <taxon>Pseudomonadati</taxon>
        <taxon>Pseudomonadota</taxon>
        <taxon>Alphaproteobacteria</taxon>
        <taxon>Rhodobacterales</taxon>
        <taxon>Roseobacteraceae</taxon>
        <taxon>Palleronia</taxon>
    </lineage>
</organism>
<feature type="chain" id="PRO_5010990794" description="Outer membrane protein beta-barrel domain-containing protein" evidence="5">
    <location>
        <begin position="20"/>
        <end position="233"/>
    </location>
</feature>
<dbReference type="Gene3D" id="2.40.160.20">
    <property type="match status" value="1"/>
</dbReference>
<keyword evidence="2 5" id="KW-0732">Signal</keyword>
<dbReference type="InterPro" id="IPR051692">
    <property type="entry name" value="OMP-like"/>
</dbReference>
<evidence type="ECO:0000313" key="7">
    <source>
        <dbReference type="EMBL" id="SLN62954.1"/>
    </source>
</evidence>
<dbReference type="InterPro" id="IPR027385">
    <property type="entry name" value="Beta-barrel_OMP"/>
</dbReference>
<dbReference type="PANTHER" id="PTHR34001:SF3">
    <property type="entry name" value="BLL7405 PROTEIN"/>
    <property type="match status" value="1"/>
</dbReference>
<dbReference type="GO" id="GO:0016020">
    <property type="term" value="C:membrane"/>
    <property type="evidence" value="ECO:0007669"/>
    <property type="project" value="UniProtKB-SubCell"/>
</dbReference>